<reference evidence="1 2" key="1">
    <citation type="submission" date="2019-02" db="EMBL/GenBank/DDBJ databases">
        <title>Deep-cultivation of Planctomycetes and their phenomic and genomic characterization uncovers novel biology.</title>
        <authorList>
            <person name="Wiegand S."/>
            <person name="Jogler M."/>
            <person name="Boedeker C."/>
            <person name="Pinto D."/>
            <person name="Vollmers J."/>
            <person name="Rivas-Marin E."/>
            <person name="Kohn T."/>
            <person name="Peeters S.H."/>
            <person name="Heuer A."/>
            <person name="Rast P."/>
            <person name="Oberbeckmann S."/>
            <person name="Bunk B."/>
            <person name="Jeske O."/>
            <person name="Meyerdierks A."/>
            <person name="Storesund J.E."/>
            <person name="Kallscheuer N."/>
            <person name="Luecker S."/>
            <person name="Lage O.M."/>
            <person name="Pohl T."/>
            <person name="Merkel B.J."/>
            <person name="Hornburger P."/>
            <person name="Mueller R.-W."/>
            <person name="Bruemmer F."/>
            <person name="Labrenz M."/>
            <person name="Spormann A.M."/>
            <person name="Op den Camp H."/>
            <person name="Overmann J."/>
            <person name="Amann R."/>
            <person name="Jetten M.S.M."/>
            <person name="Mascher T."/>
            <person name="Medema M.H."/>
            <person name="Devos D.P."/>
            <person name="Kaster A.-K."/>
            <person name="Ovreas L."/>
            <person name="Rohde M."/>
            <person name="Galperin M.Y."/>
            <person name="Jogler C."/>
        </authorList>
    </citation>
    <scope>NUCLEOTIDE SEQUENCE [LARGE SCALE GENOMIC DNA]</scope>
    <source>
        <strain evidence="1 2">K23_9</strain>
    </source>
</reference>
<name>A0A517NV55_9BACT</name>
<proteinExistence type="predicted"/>
<evidence type="ECO:0000313" key="1">
    <source>
        <dbReference type="EMBL" id="QDT11000.1"/>
    </source>
</evidence>
<dbReference type="EMBL" id="CP036526">
    <property type="protein sequence ID" value="QDT11000.1"/>
    <property type="molecule type" value="Genomic_DNA"/>
</dbReference>
<evidence type="ECO:0000313" key="2">
    <source>
        <dbReference type="Proteomes" id="UP000319817"/>
    </source>
</evidence>
<gene>
    <name evidence="1" type="ORF">K239x_29930</name>
</gene>
<dbReference type="Proteomes" id="UP000319817">
    <property type="component" value="Chromosome"/>
</dbReference>
<dbReference type="AlphaFoldDB" id="A0A517NV55"/>
<keyword evidence="2" id="KW-1185">Reference proteome</keyword>
<organism evidence="1 2">
    <name type="scientific">Stieleria marina</name>
    <dbReference type="NCBI Taxonomy" id="1930275"/>
    <lineage>
        <taxon>Bacteria</taxon>
        <taxon>Pseudomonadati</taxon>
        <taxon>Planctomycetota</taxon>
        <taxon>Planctomycetia</taxon>
        <taxon>Pirellulales</taxon>
        <taxon>Pirellulaceae</taxon>
        <taxon>Stieleria</taxon>
    </lineage>
</organism>
<accession>A0A517NV55</accession>
<sequence>MTGIVTSCEGLSLDQQASVEEFMAKVVAIYDDQKICDVQDLHFDQCPDDPRNDTTCVNHHMHLCENEHKTVYAWNARPFSPPDTPYYEKHKFNPDPTIWIEVTLQDGRSEHTANFVCCPNSDGKLQACHWIDRKKPLPRTSRQISKAELENAPSATVSFDRKENYEARIRRYCEANGIVVPGALGANGRAPVARYAVVDLNKTPPQLVALTFDSSADLIGYLDRTDVDWGNESNPAIRILDFKKGRELHHVGGWRLRRGSSFVR</sequence>
<protein>
    <submittedName>
        <fullName evidence="1">Uncharacterized protein</fullName>
    </submittedName>
</protein>
<dbReference type="OrthoDB" id="8853102at2"/>
<dbReference type="RefSeq" id="WP_145418732.1">
    <property type="nucleotide sequence ID" value="NZ_CP036526.1"/>
</dbReference>